<evidence type="ECO:0000313" key="2">
    <source>
        <dbReference type="Proteomes" id="UP000663929"/>
    </source>
</evidence>
<dbReference type="Pfam" id="PF05638">
    <property type="entry name" value="T6SS_HCP"/>
    <property type="match status" value="1"/>
</dbReference>
<evidence type="ECO:0000313" key="1">
    <source>
        <dbReference type="EMBL" id="QTD50972.1"/>
    </source>
</evidence>
<sequence>MFNIFMTLQGIEGDTLTKGYEKHVGVSSFSHGLSMNAFCIPGKEGRTQGYVHHNDVSISKVMDNTSVKIQEKCCQADPIPEVTIKICREKGSNLIPIITYTLHDVLISSYSVSAGAGGNPMENLTLNYSTIKWEYKDQRETGLPQGQMAAGWDIRENKSAA</sequence>
<reference evidence="1" key="1">
    <citation type="submission" date="2021-03" db="EMBL/GenBank/DDBJ databases">
        <title>Acanthopleuribacteraceae sp. M133.</title>
        <authorList>
            <person name="Wang G."/>
        </authorList>
    </citation>
    <scope>NUCLEOTIDE SEQUENCE</scope>
    <source>
        <strain evidence="1">M133</strain>
    </source>
</reference>
<keyword evidence="2" id="KW-1185">Reference proteome</keyword>
<dbReference type="EMBL" id="CP071793">
    <property type="protein sequence ID" value="QTD50972.1"/>
    <property type="molecule type" value="Genomic_DNA"/>
</dbReference>
<protein>
    <submittedName>
        <fullName evidence="1">Type VI secretion system tube protein Hcp</fullName>
    </submittedName>
</protein>
<dbReference type="SUPFAM" id="SSF141452">
    <property type="entry name" value="Hcp1-like"/>
    <property type="match status" value="1"/>
</dbReference>
<dbReference type="KEGG" id="scor:J3U87_00755"/>
<proteinExistence type="predicted"/>
<accession>A0A8A4TPG6</accession>
<gene>
    <name evidence="1" type="ORF">J3U87_00755</name>
</gene>
<dbReference type="Proteomes" id="UP000663929">
    <property type="component" value="Chromosome"/>
</dbReference>
<dbReference type="PANTHER" id="PTHR36152:SF1">
    <property type="entry name" value="UBIQUITIN-LIKE DOMAIN-CONTAINING PROTEIN"/>
    <property type="match status" value="1"/>
</dbReference>
<dbReference type="AlphaFoldDB" id="A0A8A4TPG6"/>
<dbReference type="Gene3D" id="2.30.110.20">
    <property type="entry name" value="Hcp1-like"/>
    <property type="match status" value="1"/>
</dbReference>
<dbReference type="RefSeq" id="WP_237381108.1">
    <property type="nucleotide sequence ID" value="NZ_CP071793.1"/>
</dbReference>
<organism evidence="1 2">
    <name type="scientific">Sulfidibacter corallicola</name>
    <dbReference type="NCBI Taxonomy" id="2818388"/>
    <lineage>
        <taxon>Bacteria</taxon>
        <taxon>Pseudomonadati</taxon>
        <taxon>Acidobacteriota</taxon>
        <taxon>Holophagae</taxon>
        <taxon>Acanthopleuribacterales</taxon>
        <taxon>Acanthopleuribacteraceae</taxon>
        <taxon>Sulfidibacter</taxon>
    </lineage>
</organism>
<dbReference type="InterPro" id="IPR036624">
    <property type="entry name" value="Hcp1-lik_sf"/>
</dbReference>
<dbReference type="InterPro" id="IPR008514">
    <property type="entry name" value="T6SS_Hcp"/>
</dbReference>
<dbReference type="PANTHER" id="PTHR36152">
    <property type="entry name" value="CYTOPLASMIC PROTEIN-RELATED"/>
    <property type="match status" value="1"/>
</dbReference>
<name>A0A8A4TPG6_SULCO</name>
<dbReference type="InterPro" id="IPR053165">
    <property type="entry name" value="HSI-I_assembly_Hcp1"/>
</dbReference>